<accession>D6YSX3</accession>
<gene>
    <name evidence="1" type="ordered locus">wcw_1829</name>
</gene>
<proteinExistence type="predicted"/>
<dbReference type="KEGG" id="wch:wcw_1829"/>
<dbReference type="HOGENOM" id="CLU_2959729_0_0_0"/>
<dbReference type="EMBL" id="CP001928">
    <property type="protein sequence ID" value="ADI39168.1"/>
    <property type="molecule type" value="Genomic_DNA"/>
</dbReference>
<dbReference type="STRING" id="716544.wcw_1829"/>
<keyword evidence="2" id="KW-1185">Reference proteome</keyword>
<sequence length="59" mass="6648">MIIFLNARTSCKISDLNKLFYKKIEIAVNGETKKLLRRRRDGADTIACCALRIFAALGC</sequence>
<dbReference type="AlphaFoldDB" id="D6YSX3"/>
<protein>
    <submittedName>
        <fullName evidence="1">Uncharacterized protein</fullName>
    </submittedName>
</protein>
<name>D6YSX3_WADCW</name>
<reference evidence="1 2" key="1">
    <citation type="journal article" date="2010" name="PLoS ONE">
        <title>The Waddlia genome: a window into chlamydial biology.</title>
        <authorList>
            <person name="Bertelli C."/>
            <person name="Collyn F."/>
            <person name="Croxatto A."/>
            <person name="Ruckert C."/>
            <person name="Polkinghorne A."/>
            <person name="Kebbi-Beghdadi C."/>
            <person name="Goesmann A."/>
            <person name="Vaughan L."/>
            <person name="Greub G."/>
        </authorList>
    </citation>
    <scope>NUCLEOTIDE SEQUENCE [LARGE SCALE GENOMIC DNA]</scope>
    <source>
        <strain evidence="2">ATCC VR-1470 / WSU 86-1044</strain>
    </source>
</reference>
<evidence type="ECO:0000313" key="2">
    <source>
        <dbReference type="Proteomes" id="UP000001505"/>
    </source>
</evidence>
<dbReference type="Proteomes" id="UP000001505">
    <property type="component" value="Chromosome"/>
</dbReference>
<organism evidence="1 2">
    <name type="scientific">Waddlia chondrophila (strain ATCC VR-1470 / WSU 86-1044)</name>
    <dbReference type="NCBI Taxonomy" id="716544"/>
    <lineage>
        <taxon>Bacteria</taxon>
        <taxon>Pseudomonadati</taxon>
        <taxon>Chlamydiota</taxon>
        <taxon>Chlamydiia</taxon>
        <taxon>Parachlamydiales</taxon>
        <taxon>Waddliaceae</taxon>
        <taxon>Waddlia</taxon>
    </lineage>
</organism>
<evidence type="ECO:0000313" key="1">
    <source>
        <dbReference type="EMBL" id="ADI39168.1"/>
    </source>
</evidence>